<sequence>MKHLHKSLLGAIGFGLGLHTFAEAAQTPNFYDCTGRHVHATLVVGSQAEVGILPVQTTFDLQLGEKSYRFQEPDIVTESTLIGDLWEVVLEHIPDLHIKHASIVIPSVSLGDSPVTFKSQLILTTVNTPFSPNPFEGVVNPSKYIDLACTASMVYF</sequence>
<keyword evidence="1" id="KW-0732">Signal</keyword>
<reference evidence="2 3" key="1">
    <citation type="submission" date="2023-03" db="EMBL/GenBank/DDBJ databases">
        <authorList>
            <person name="Pearce D."/>
        </authorList>
    </citation>
    <scope>NUCLEOTIDE SEQUENCE [LARGE SCALE GENOMIC DNA]</scope>
    <source>
        <strain evidence="2">Msz</strain>
    </source>
</reference>
<feature type="chain" id="PRO_5045313223" evidence="1">
    <location>
        <begin position="25"/>
        <end position="156"/>
    </location>
</feature>
<dbReference type="EMBL" id="OX458333">
    <property type="protein sequence ID" value="CAI8844602.1"/>
    <property type="molecule type" value="Genomic_DNA"/>
</dbReference>
<dbReference type="RefSeq" id="WP_026611636.1">
    <property type="nucleotide sequence ID" value="NZ_OX458333.1"/>
</dbReference>
<evidence type="ECO:0000313" key="2">
    <source>
        <dbReference type="EMBL" id="CAI8844602.1"/>
    </source>
</evidence>
<keyword evidence="3" id="KW-1185">Reference proteome</keyword>
<feature type="signal peptide" evidence="1">
    <location>
        <begin position="1"/>
        <end position="24"/>
    </location>
</feature>
<name>A0ABN8X3G5_9GAMM</name>
<evidence type="ECO:0000313" key="3">
    <source>
        <dbReference type="Proteomes" id="UP001162030"/>
    </source>
</evidence>
<organism evidence="2 3">
    <name type="scientific">Methylocaldum szegediense</name>
    <dbReference type="NCBI Taxonomy" id="73780"/>
    <lineage>
        <taxon>Bacteria</taxon>
        <taxon>Pseudomonadati</taxon>
        <taxon>Pseudomonadota</taxon>
        <taxon>Gammaproteobacteria</taxon>
        <taxon>Methylococcales</taxon>
        <taxon>Methylococcaceae</taxon>
        <taxon>Methylocaldum</taxon>
    </lineage>
</organism>
<gene>
    <name evidence="2" type="ORF">MSZNOR_2394</name>
</gene>
<protein>
    <submittedName>
        <fullName evidence="2">Uncharacterized protein</fullName>
    </submittedName>
</protein>
<proteinExistence type="predicted"/>
<dbReference type="Proteomes" id="UP001162030">
    <property type="component" value="Chromosome"/>
</dbReference>
<evidence type="ECO:0000256" key="1">
    <source>
        <dbReference type="SAM" id="SignalP"/>
    </source>
</evidence>
<accession>A0ABN8X3G5</accession>